<keyword evidence="1" id="KW-0813">Transport</keyword>
<keyword evidence="12" id="KW-1185">Reference proteome</keyword>
<evidence type="ECO:0000256" key="6">
    <source>
        <dbReference type="ARBA" id="ARBA00023014"/>
    </source>
</evidence>
<evidence type="ECO:0000313" key="12">
    <source>
        <dbReference type="Proteomes" id="UP001251524"/>
    </source>
</evidence>
<protein>
    <recommendedName>
        <fullName evidence="8">Bacterioferritin-associated ferredoxin</fullName>
    </recommendedName>
</protein>
<dbReference type="InterPro" id="IPR052371">
    <property type="entry name" value="BFD-associated_ferredoxin"/>
</dbReference>
<dbReference type="PANTHER" id="PTHR37424:SF1">
    <property type="entry name" value="BACTERIOFERRITIN-ASSOCIATED FERREDOXIN"/>
    <property type="match status" value="1"/>
</dbReference>
<accession>A0ABU1W7N8</accession>
<evidence type="ECO:0000259" key="10">
    <source>
        <dbReference type="Pfam" id="PF04324"/>
    </source>
</evidence>
<evidence type="ECO:0000256" key="1">
    <source>
        <dbReference type="ARBA" id="ARBA00022448"/>
    </source>
</evidence>
<organism evidence="11 12">
    <name type="scientific">Lysobacter niastensis</name>
    <dbReference type="NCBI Taxonomy" id="380629"/>
    <lineage>
        <taxon>Bacteria</taxon>
        <taxon>Pseudomonadati</taxon>
        <taxon>Pseudomonadota</taxon>
        <taxon>Gammaproteobacteria</taxon>
        <taxon>Lysobacterales</taxon>
        <taxon>Lysobacteraceae</taxon>
        <taxon>Lysobacter</taxon>
    </lineage>
</organism>
<evidence type="ECO:0000256" key="4">
    <source>
        <dbReference type="ARBA" id="ARBA00022982"/>
    </source>
</evidence>
<evidence type="ECO:0000313" key="11">
    <source>
        <dbReference type="EMBL" id="MDR7133472.1"/>
    </source>
</evidence>
<comment type="similarity">
    <text evidence="9">Belongs to the Bfd family.</text>
</comment>
<dbReference type="Gene3D" id="1.10.10.1100">
    <property type="entry name" value="BFD-like [2Fe-2S]-binding domain"/>
    <property type="match status" value="1"/>
</dbReference>
<gene>
    <name evidence="11" type="ORF">J2X06_000656</name>
</gene>
<comment type="caution">
    <text evidence="11">The sequence shown here is derived from an EMBL/GenBank/DDBJ whole genome shotgun (WGS) entry which is preliminary data.</text>
</comment>
<feature type="domain" description="BFD-like [2Fe-2S]-binding" evidence="10">
    <location>
        <begin position="8"/>
        <end position="56"/>
    </location>
</feature>
<keyword evidence="5" id="KW-0408">Iron</keyword>
<evidence type="ECO:0000256" key="9">
    <source>
        <dbReference type="ARBA" id="ARBA00046332"/>
    </source>
</evidence>
<keyword evidence="4" id="KW-0249">Electron transport</keyword>
<evidence type="ECO:0000256" key="3">
    <source>
        <dbReference type="ARBA" id="ARBA00022723"/>
    </source>
</evidence>
<evidence type="ECO:0000256" key="8">
    <source>
        <dbReference type="ARBA" id="ARBA00039386"/>
    </source>
</evidence>
<keyword evidence="2" id="KW-0001">2Fe-2S</keyword>
<dbReference type="InterPro" id="IPR007419">
    <property type="entry name" value="BFD-like_2Fe2S-bd_dom"/>
</dbReference>
<sequence>MPSPTAVYVCICNGVTDHDIRDAAEAGCRSVTELTMRTGAGANCGSCLDMAGSLLEAAHAVRDLPFAVLQEAA</sequence>
<evidence type="ECO:0000256" key="5">
    <source>
        <dbReference type="ARBA" id="ARBA00023004"/>
    </source>
</evidence>
<dbReference type="Pfam" id="PF04324">
    <property type="entry name" value="Fer2_BFD"/>
    <property type="match status" value="1"/>
</dbReference>
<name>A0ABU1W7N8_9GAMM</name>
<dbReference type="InterPro" id="IPR041854">
    <property type="entry name" value="BFD-like_2Fe2S-bd_dom_sf"/>
</dbReference>
<dbReference type="PANTHER" id="PTHR37424">
    <property type="entry name" value="BACTERIOFERRITIN-ASSOCIATED FERREDOXIN"/>
    <property type="match status" value="1"/>
</dbReference>
<keyword evidence="6" id="KW-0411">Iron-sulfur</keyword>
<keyword evidence="3" id="KW-0479">Metal-binding</keyword>
<evidence type="ECO:0000256" key="7">
    <source>
        <dbReference type="ARBA" id="ARBA00034078"/>
    </source>
</evidence>
<dbReference type="Proteomes" id="UP001251524">
    <property type="component" value="Unassembled WGS sequence"/>
</dbReference>
<proteinExistence type="inferred from homology"/>
<comment type="cofactor">
    <cofactor evidence="7">
        <name>[2Fe-2S] cluster</name>
        <dbReference type="ChEBI" id="CHEBI:190135"/>
    </cofactor>
</comment>
<evidence type="ECO:0000256" key="2">
    <source>
        <dbReference type="ARBA" id="ARBA00022714"/>
    </source>
</evidence>
<dbReference type="EMBL" id="JAVDVY010000001">
    <property type="protein sequence ID" value="MDR7133472.1"/>
    <property type="molecule type" value="Genomic_DNA"/>
</dbReference>
<reference evidence="11 12" key="1">
    <citation type="submission" date="2023-07" db="EMBL/GenBank/DDBJ databases">
        <title>Sorghum-associated microbial communities from plants grown in Nebraska, USA.</title>
        <authorList>
            <person name="Schachtman D."/>
        </authorList>
    </citation>
    <scope>NUCLEOTIDE SEQUENCE [LARGE SCALE GENOMIC DNA]</scope>
    <source>
        <strain evidence="11 12">BE198</strain>
    </source>
</reference>